<evidence type="ECO:0000313" key="2">
    <source>
        <dbReference type="EMBL" id="AMQ01580.1"/>
    </source>
</evidence>
<dbReference type="OrthoDB" id="1331280at2"/>
<sequence length="333" mass="36888" precursor="true">MNRYNIIVNRLTFCVIICCFLIIGANVCAAQEAIKNYTVYNGLVKVQGTELLVIRKMEKAGKVVYLTVNPQTLATALTANAIVRPMDWKSAKAYFQQAPYFKAYDAAAKQALALQDAGVTHGFPKDKGITLTIDLCPSHKPLDRIIFTSLIKEFAKIEQPVPVALSITGRWMLTHTDDLNWLKELVAKKEIEITWIDHSFNHHVSPTAPLKTNFLLEPGTDMNFEILGTELAMLQHGLVPSVFFRFPGLVSDQRVVDKVLAYGIIPIGSDAWLAKGQKPAAGSIVLIHGNGNEPLGVADFIKLLKSKSTEVTSKQWLMYDLSESIADEFEGVK</sequence>
<organism evidence="2 3">
    <name type="scientific">Pedobacter cryoconitis</name>
    <dbReference type="NCBI Taxonomy" id="188932"/>
    <lineage>
        <taxon>Bacteria</taxon>
        <taxon>Pseudomonadati</taxon>
        <taxon>Bacteroidota</taxon>
        <taxon>Sphingobacteriia</taxon>
        <taxon>Sphingobacteriales</taxon>
        <taxon>Sphingobacteriaceae</taxon>
        <taxon>Pedobacter</taxon>
    </lineage>
</organism>
<dbReference type="KEGG" id="pcm:AY601_4752"/>
<keyword evidence="1" id="KW-0732">Signal</keyword>
<dbReference type="AlphaFoldDB" id="A0A127VJW3"/>
<dbReference type="PATRIC" id="fig|188932.3.peg.4928"/>
<dbReference type="SUPFAM" id="SSF88713">
    <property type="entry name" value="Glycoside hydrolase/deacetylase"/>
    <property type="match status" value="1"/>
</dbReference>
<dbReference type="CDD" id="cd10963">
    <property type="entry name" value="CE4_RC0012_like"/>
    <property type="match status" value="1"/>
</dbReference>
<evidence type="ECO:0000313" key="3">
    <source>
        <dbReference type="Proteomes" id="UP000071561"/>
    </source>
</evidence>
<dbReference type="RefSeq" id="WP_068405972.1">
    <property type="nucleotide sequence ID" value="NZ_CP014504.1"/>
</dbReference>
<dbReference type="Proteomes" id="UP000071561">
    <property type="component" value="Chromosome"/>
</dbReference>
<feature type="signal peptide" evidence="1">
    <location>
        <begin position="1"/>
        <end position="29"/>
    </location>
</feature>
<dbReference type="GO" id="GO:0005975">
    <property type="term" value="P:carbohydrate metabolic process"/>
    <property type="evidence" value="ECO:0007669"/>
    <property type="project" value="InterPro"/>
</dbReference>
<feature type="chain" id="PRO_5007280749" evidence="1">
    <location>
        <begin position="30"/>
        <end position="333"/>
    </location>
</feature>
<dbReference type="Gene3D" id="3.20.20.370">
    <property type="entry name" value="Glycoside hydrolase/deacetylase"/>
    <property type="match status" value="1"/>
</dbReference>
<dbReference type="InterPro" id="IPR011330">
    <property type="entry name" value="Glyco_hydro/deAcase_b/a-brl"/>
</dbReference>
<reference evidence="2 3" key="1">
    <citation type="submission" date="2016-03" db="EMBL/GenBank/DDBJ databases">
        <title>Complete genome sequence of Pedobacter cryoconitis PAMC 27485.</title>
        <authorList>
            <person name="Lee J."/>
            <person name="Kim O.-S."/>
        </authorList>
    </citation>
    <scope>NUCLEOTIDE SEQUENCE [LARGE SCALE GENOMIC DNA]</scope>
    <source>
        <strain evidence="2 3">PAMC 27485</strain>
    </source>
</reference>
<gene>
    <name evidence="2" type="ORF">AY601_4752</name>
</gene>
<evidence type="ECO:0000256" key="1">
    <source>
        <dbReference type="SAM" id="SignalP"/>
    </source>
</evidence>
<protein>
    <submittedName>
        <fullName evidence="2">Polysaccharide deacetylase</fullName>
    </submittedName>
</protein>
<proteinExistence type="predicted"/>
<accession>A0A127VJW3</accession>
<keyword evidence="3" id="KW-1185">Reference proteome</keyword>
<name>A0A127VJW3_9SPHI</name>
<dbReference type="EMBL" id="CP014504">
    <property type="protein sequence ID" value="AMQ01580.1"/>
    <property type="molecule type" value="Genomic_DNA"/>
</dbReference>